<dbReference type="InterPro" id="IPR025497">
    <property type="entry name" value="PatA-like_N"/>
</dbReference>
<evidence type="ECO:0000313" key="3">
    <source>
        <dbReference type="Proteomes" id="UP000219036"/>
    </source>
</evidence>
<keyword evidence="3" id="KW-1185">Reference proteome</keyword>
<sequence>MAITGNLETFNFIDIFQILKKDKKDGILVVESPTKKLAVYFKEGDMVYIREVVKVFYIYLDIDFRQVLKKEGIKKEDLYQFLVSRLPILLAVKKGKFSFTPGFIKYPEDIKPLIPLEKIMMYLSRQLTQEEVDRKISDLKLVFEKSENWEEIAKKAHLTETEKKILNLIDGTRTVEDILEETKINKLTLQRILYGFLATGIIQRKKQKKRKIGFDLTKTLLKKIIARIKGL</sequence>
<protein>
    <recommendedName>
        <fullName evidence="1">PatA-like N-terminal domain-containing protein</fullName>
    </recommendedName>
</protein>
<dbReference type="Pfam" id="PF14332">
    <property type="entry name" value="DUF4388"/>
    <property type="match status" value="1"/>
</dbReference>
<dbReference type="SUPFAM" id="SSF46785">
    <property type="entry name" value="Winged helix' DNA-binding domain"/>
    <property type="match status" value="1"/>
</dbReference>
<dbReference type="Proteomes" id="UP000219036">
    <property type="component" value="Unassembled WGS sequence"/>
</dbReference>
<dbReference type="EMBL" id="OBEI01000001">
    <property type="protein sequence ID" value="SNZ02120.1"/>
    <property type="molecule type" value="Genomic_DNA"/>
</dbReference>
<dbReference type="PANTHER" id="PTHR36304">
    <property type="entry name" value="DOMAIN GTPASE-ACTIVATING PROTEIN, PUTATIVE-RELATED-RELATED"/>
    <property type="match status" value="1"/>
</dbReference>
<dbReference type="RefSeq" id="WP_096999221.1">
    <property type="nucleotide sequence ID" value="NZ_OBEI01000001.1"/>
</dbReference>
<accession>A0A285MY22</accession>
<evidence type="ECO:0000313" key="2">
    <source>
        <dbReference type="EMBL" id="SNZ02120.1"/>
    </source>
</evidence>
<dbReference type="OrthoDB" id="11765at2"/>
<feature type="domain" description="PatA-like N-terminal" evidence="1">
    <location>
        <begin position="4"/>
        <end position="130"/>
    </location>
</feature>
<proteinExistence type="predicted"/>
<organism evidence="2 3">
    <name type="scientific">Persephonella hydrogeniphila</name>
    <dbReference type="NCBI Taxonomy" id="198703"/>
    <lineage>
        <taxon>Bacteria</taxon>
        <taxon>Pseudomonadati</taxon>
        <taxon>Aquificota</taxon>
        <taxon>Aquificia</taxon>
        <taxon>Aquificales</taxon>
        <taxon>Hydrogenothermaceae</taxon>
        <taxon>Persephonella</taxon>
    </lineage>
</organism>
<name>A0A285MY22_9AQUI</name>
<dbReference type="InterPro" id="IPR036390">
    <property type="entry name" value="WH_DNA-bd_sf"/>
</dbReference>
<dbReference type="PANTHER" id="PTHR36304:SF4">
    <property type="entry name" value="DUF4388 DOMAIN-CONTAINING PROTEIN"/>
    <property type="match status" value="1"/>
</dbReference>
<gene>
    <name evidence="2" type="ORF">SAMN06265182_0004</name>
</gene>
<reference evidence="3" key="1">
    <citation type="submission" date="2017-09" db="EMBL/GenBank/DDBJ databases">
        <authorList>
            <person name="Varghese N."/>
            <person name="Submissions S."/>
        </authorList>
    </citation>
    <scope>NUCLEOTIDE SEQUENCE [LARGE SCALE GENOMIC DNA]</scope>
    <source>
        <strain evidence="3">DSM 15103</strain>
    </source>
</reference>
<dbReference type="AlphaFoldDB" id="A0A285MY22"/>
<evidence type="ECO:0000259" key="1">
    <source>
        <dbReference type="Pfam" id="PF14332"/>
    </source>
</evidence>